<dbReference type="InterPro" id="IPR018060">
    <property type="entry name" value="HTH_AraC"/>
</dbReference>
<reference evidence="4" key="1">
    <citation type="submission" date="2019-08" db="EMBL/GenBank/DDBJ databases">
        <authorList>
            <person name="Kucharzyk K."/>
            <person name="Murdoch R.W."/>
            <person name="Higgins S."/>
            <person name="Loffler F."/>
        </authorList>
    </citation>
    <scope>NUCLEOTIDE SEQUENCE</scope>
</reference>
<organism evidence="4">
    <name type="scientific">bioreactor metagenome</name>
    <dbReference type="NCBI Taxonomy" id="1076179"/>
    <lineage>
        <taxon>unclassified sequences</taxon>
        <taxon>metagenomes</taxon>
        <taxon>ecological metagenomes</taxon>
    </lineage>
</organism>
<dbReference type="PROSITE" id="PS01124">
    <property type="entry name" value="HTH_ARAC_FAMILY_2"/>
    <property type="match status" value="1"/>
</dbReference>
<evidence type="ECO:0000256" key="1">
    <source>
        <dbReference type="ARBA" id="ARBA00023015"/>
    </source>
</evidence>
<comment type="caution">
    <text evidence="4">The sequence shown here is derived from an EMBL/GenBank/DDBJ whole genome shotgun (WGS) entry which is preliminary data.</text>
</comment>
<feature type="domain" description="HTH araC/xylS-type" evidence="3">
    <location>
        <begin position="30"/>
        <end position="137"/>
    </location>
</feature>
<dbReference type="Gene3D" id="1.10.10.60">
    <property type="entry name" value="Homeodomain-like"/>
    <property type="match status" value="1"/>
</dbReference>
<dbReference type="Pfam" id="PF12833">
    <property type="entry name" value="HTH_18"/>
    <property type="match status" value="1"/>
</dbReference>
<dbReference type="AlphaFoldDB" id="A0A645ARA9"/>
<name>A0A645ARA9_9ZZZZ</name>
<keyword evidence="2" id="KW-0804">Transcription</keyword>
<proteinExistence type="predicted"/>
<dbReference type="SUPFAM" id="SSF46689">
    <property type="entry name" value="Homeodomain-like"/>
    <property type="match status" value="1"/>
</dbReference>
<accession>A0A645ARA9</accession>
<dbReference type="GO" id="GO:0003700">
    <property type="term" value="F:DNA-binding transcription factor activity"/>
    <property type="evidence" value="ECO:0007669"/>
    <property type="project" value="InterPro"/>
</dbReference>
<evidence type="ECO:0000313" key="4">
    <source>
        <dbReference type="EMBL" id="MPM55308.1"/>
    </source>
</evidence>
<protein>
    <recommendedName>
        <fullName evidence="3">HTH araC/xylS-type domain-containing protein</fullName>
    </recommendedName>
</protein>
<keyword evidence="1" id="KW-0805">Transcription regulation</keyword>
<dbReference type="GO" id="GO:0043565">
    <property type="term" value="F:sequence-specific DNA binding"/>
    <property type="evidence" value="ECO:0007669"/>
    <property type="project" value="InterPro"/>
</dbReference>
<dbReference type="EMBL" id="VSSQ01015214">
    <property type="protein sequence ID" value="MPM55308.1"/>
    <property type="molecule type" value="Genomic_DNA"/>
</dbReference>
<sequence length="155" mass="18145">MDHEPISSTLLGEDDVSEYCVNDLKREIFDKAVLLMERDELYLTPSYSIEDLSRDVGTNRTYMSESIRDYGSNSYCDFVNNFRVERVMRRINEEVFKGKKMLPVQELAIIGGFGCTRVMNRHFRRYIGKTPGLYRRELVSEKCISESKMSTDLRQ</sequence>
<dbReference type="InterPro" id="IPR009057">
    <property type="entry name" value="Homeodomain-like_sf"/>
</dbReference>
<dbReference type="SMART" id="SM00342">
    <property type="entry name" value="HTH_ARAC"/>
    <property type="match status" value="1"/>
</dbReference>
<gene>
    <name evidence="4" type="ORF">SDC9_102102</name>
</gene>
<evidence type="ECO:0000259" key="3">
    <source>
        <dbReference type="PROSITE" id="PS01124"/>
    </source>
</evidence>
<evidence type="ECO:0000256" key="2">
    <source>
        <dbReference type="ARBA" id="ARBA00023163"/>
    </source>
</evidence>